<dbReference type="InterPro" id="IPR010200">
    <property type="entry name" value="HflC"/>
</dbReference>
<dbReference type="InterPro" id="IPR036013">
    <property type="entry name" value="Band_7/SPFH_dom_sf"/>
</dbReference>
<dbReference type="PANTHER" id="PTHR42911:SF1">
    <property type="entry name" value="MODULATOR OF FTSH PROTEASE HFLC"/>
    <property type="match status" value="1"/>
</dbReference>
<sequence length="304" mass="34213">MNPNREPIELKVNVQPGEVRGLLIWIALIALVFGALSQVIFVREDEYLVIRSWTGVVQRVQTEAGPTFKIPLLQTAQTLPKHRMVYDSNPADVLTADQKPIIVDHYTVWQITDPLLFVQNTQTTVRAEQRIDAAVYSTVRGVLGKLRFGEIISEGESARGNLNAQVTQLVNESLANYGITVHDVRLKRTDLPEQNMESVYNRMKSERSKIAQDYLSQGDEQAANIRARTDKEATLIVSEARRQAAEIEAEGEAEAARIYNEAYGADPEFYAFYRTLESYRTTLNGKPTIVIPVDSPYARLLMGE</sequence>
<comment type="similarity">
    <text evidence="2 6">Belongs to the band 7/mec-2 family. HflC subfamily.</text>
</comment>
<evidence type="ECO:0000256" key="2">
    <source>
        <dbReference type="ARBA" id="ARBA00007862"/>
    </source>
</evidence>
<dbReference type="RefSeq" id="WP_209466591.1">
    <property type="nucleotide sequence ID" value="NZ_JAGGLG010000013.1"/>
</dbReference>
<keyword evidence="4 7" id="KW-1133">Transmembrane helix</keyword>
<evidence type="ECO:0000256" key="4">
    <source>
        <dbReference type="ARBA" id="ARBA00022989"/>
    </source>
</evidence>
<organism evidence="9 10">
    <name type="scientific">Symbiobacterium terraclitae</name>
    <dbReference type="NCBI Taxonomy" id="557451"/>
    <lineage>
        <taxon>Bacteria</taxon>
        <taxon>Bacillati</taxon>
        <taxon>Bacillota</taxon>
        <taxon>Clostridia</taxon>
        <taxon>Eubacteriales</taxon>
        <taxon>Symbiobacteriaceae</taxon>
        <taxon>Symbiobacterium</taxon>
    </lineage>
</organism>
<dbReference type="NCBIfam" id="TIGR01932">
    <property type="entry name" value="hflC"/>
    <property type="match status" value="1"/>
</dbReference>
<dbReference type="GO" id="GO:0008233">
    <property type="term" value="F:peptidase activity"/>
    <property type="evidence" value="ECO:0007669"/>
    <property type="project" value="UniProtKB-KW"/>
</dbReference>
<dbReference type="PIRSF" id="PIRSF005651">
    <property type="entry name" value="HflC"/>
    <property type="match status" value="1"/>
</dbReference>
<reference evidence="9 10" key="1">
    <citation type="submission" date="2021-03" db="EMBL/GenBank/DDBJ databases">
        <title>Genomic Encyclopedia of Type Strains, Phase IV (KMG-IV): sequencing the most valuable type-strain genomes for metagenomic binning, comparative biology and taxonomic classification.</title>
        <authorList>
            <person name="Goeker M."/>
        </authorList>
    </citation>
    <scope>NUCLEOTIDE SEQUENCE [LARGE SCALE GENOMIC DNA]</scope>
    <source>
        <strain evidence="9 10">DSM 27138</strain>
    </source>
</reference>
<keyword evidence="10" id="KW-1185">Reference proteome</keyword>
<dbReference type="SMART" id="SM00244">
    <property type="entry name" value="PHB"/>
    <property type="match status" value="1"/>
</dbReference>
<evidence type="ECO:0000313" key="10">
    <source>
        <dbReference type="Proteomes" id="UP001519289"/>
    </source>
</evidence>
<feature type="domain" description="Band 7" evidence="8">
    <location>
        <begin position="37"/>
        <end position="203"/>
    </location>
</feature>
<evidence type="ECO:0000256" key="7">
    <source>
        <dbReference type="SAM" id="Phobius"/>
    </source>
</evidence>
<dbReference type="PANTHER" id="PTHR42911">
    <property type="entry name" value="MODULATOR OF FTSH PROTEASE HFLC"/>
    <property type="match status" value="1"/>
</dbReference>
<protein>
    <recommendedName>
        <fullName evidence="6">Protein HflC</fullName>
    </recommendedName>
</protein>
<evidence type="ECO:0000256" key="3">
    <source>
        <dbReference type="ARBA" id="ARBA00022692"/>
    </source>
</evidence>
<name>A0ABS4JSJ6_9FIRM</name>
<dbReference type="Gene3D" id="3.30.479.30">
    <property type="entry name" value="Band 7 domain"/>
    <property type="match status" value="1"/>
</dbReference>
<evidence type="ECO:0000256" key="1">
    <source>
        <dbReference type="ARBA" id="ARBA00004370"/>
    </source>
</evidence>
<comment type="caution">
    <text evidence="9">The sequence shown here is derived from an EMBL/GenBank/DDBJ whole genome shotgun (WGS) entry which is preliminary data.</text>
</comment>
<evidence type="ECO:0000256" key="6">
    <source>
        <dbReference type="PIRNR" id="PIRNR005651"/>
    </source>
</evidence>
<proteinExistence type="inferred from homology"/>
<evidence type="ECO:0000256" key="5">
    <source>
        <dbReference type="ARBA" id="ARBA00023136"/>
    </source>
</evidence>
<dbReference type="Proteomes" id="UP001519289">
    <property type="component" value="Unassembled WGS sequence"/>
</dbReference>
<dbReference type="CDD" id="cd03405">
    <property type="entry name" value="SPFH_HflC"/>
    <property type="match status" value="1"/>
</dbReference>
<keyword evidence="3 7" id="KW-0812">Transmembrane</keyword>
<gene>
    <name evidence="9" type="ORF">J2Z79_001879</name>
</gene>
<dbReference type="EMBL" id="JAGGLG010000013">
    <property type="protein sequence ID" value="MBP2018468.1"/>
    <property type="molecule type" value="Genomic_DNA"/>
</dbReference>
<evidence type="ECO:0000259" key="8">
    <source>
        <dbReference type="SMART" id="SM00244"/>
    </source>
</evidence>
<dbReference type="Pfam" id="PF01145">
    <property type="entry name" value="Band_7"/>
    <property type="match status" value="1"/>
</dbReference>
<dbReference type="GO" id="GO:0006508">
    <property type="term" value="P:proteolysis"/>
    <property type="evidence" value="ECO:0007669"/>
    <property type="project" value="UniProtKB-KW"/>
</dbReference>
<evidence type="ECO:0000313" key="9">
    <source>
        <dbReference type="EMBL" id="MBP2018468.1"/>
    </source>
</evidence>
<accession>A0ABS4JSJ6</accession>
<keyword evidence="9" id="KW-0378">Hydrolase</keyword>
<dbReference type="InterPro" id="IPR001107">
    <property type="entry name" value="Band_7"/>
</dbReference>
<comment type="function">
    <text evidence="6">HflC and HflK could regulate a protease.</text>
</comment>
<feature type="transmembrane region" description="Helical" evidence="7">
    <location>
        <begin position="22"/>
        <end position="42"/>
    </location>
</feature>
<dbReference type="SUPFAM" id="SSF117892">
    <property type="entry name" value="Band 7/SPFH domain"/>
    <property type="match status" value="1"/>
</dbReference>
<comment type="subcellular location">
    <subcellularLocation>
        <location evidence="1">Membrane</location>
    </subcellularLocation>
</comment>
<keyword evidence="9" id="KW-0645">Protease</keyword>
<keyword evidence="5 7" id="KW-0472">Membrane</keyword>